<evidence type="ECO:0000259" key="3">
    <source>
        <dbReference type="Pfam" id="PF18962"/>
    </source>
</evidence>
<dbReference type="Pfam" id="PF18962">
    <property type="entry name" value="Por_Secre_tail"/>
    <property type="match status" value="1"/>
</dbReference>
<keyword evidence="1 2" id="KW-0732">Signal</keyword>
<dbReference type="EMBL" id="VLPL01000004">
    <property type="protein sequence ID" value="TSJ44973.1"/>
    <property type="molecule type" value="Genomic_DNA"/>
</dbReference>
<name>A0A556MYQ1_9FLAO</name>
<keyword evidence="5" id="KW-1185">Reference proteome</keyword>
<organism evidence="4 5">
    <name type="scientific">Fluviicola chungangensis</name>
    <dbReference type="NCBI Taxonomy" id="2597671"/>
    <lineage>
        <taxon>Bacteria</taxon>
        <taxon>Pseudomonadati</taxon>
        <taxon>Bacteroidota</taxon>
        <taxon>Flavobacteriia</taxon>
        <taxon>Flavobacteriales</taxon>
        <taxon>Crocinitomicaceae</taxon>
        <taxon>Fluviicola</taxon>
    </lineage>
</organism>
<evidence type="ECO:0000256" key="2">
    <source>
        <dbReference type="SAM" id="SignalP"/>
    </source>
</evidence>
<feature type="chain" id="PRO_5021808352" evidence="2">
    <location>
        <begin position="23"/>
        <end position="160"/>
    </location>
</feature>
<gene>
    <name evidence="4" type="ORF">FO442_10275</name>
</gene>
<evidence type="ECO:0000256" key="1">
    <source>
        <dbReference type="ARBA" id="ARBA00022729"/>
    </source>
</evidence>
<sequence>MNQKKIIVAAILLIASSGGLHAQEAVPAAGNEASGAGGTCSYTIGQIAYTSNSGANGEVNQGVQQPYEILTTAGIEDHTITLELAAFPNPTNGLITISVSEYSQEKLSYQLFDTRGKLLEEKEITQPETGISMDRLTPAAYLLKITDNGQLVKEFQIIKN</sequence>
<dbReference type="OrthoDB" id="9768786at2"/>
<dbReference type="InterPro" id="IPR026444">
    <property type="entry name" value="Secre_tail"/>
</dbReference>
<reference evidence="4 5" key="1">
    <citation type="submission" date="2019-07" db="EMBL/GenBank/DDBJ databases">
        <authorList>
            <person name="Huq M.A."/>
        </authorList>
    </citation>
    <scope>NUCLEOTIDE SEQUENCE [LARGE SCALE GENOMIC DNA]</scope>
    <source>
        <strain evidence="4 5">MAH-3</strain>
    </source>
</reference>
<dbReference type="RefSeq" id="WP_144333094.1">
    <property type="nucleotide sequence ID" value="NZ_VLPL01000004.1"/>
</dbReference>
<feature type="signal peptide" evidence="2">
    <location>
        <begin position="1"/>
        <end position="22"/>
    </location>
</feature>
<protein>
    <submittedName>
        <fullName evidence="4">T9SS type A sorting domain-containing protein</fullName>
    </submittedName>
</protein>
<comment type="caution">
    <text evidence="4">The sequence shown here is derived from an EMBL/GenBank/DDBJ whole genome shotgun (WGS) entry which is preliminary data.</text>
</comment>
<evidence type="ECO:0000313" key="5">
    <source>
        <dbReference type="Proteomes" id="UP000316008"/>
    </source>
</evidence>
<proteinExistence type="predicted"/>
<feature type="domain" description="Secretion system C-terminal sorting" evidence="3">
    <location>
        <begin position="87"/>
        <end position="155"/>
    </location>
</feature>
<dbReference type="AlphaFoldDB" id="A0A556MYQ1"/>
<evidence type="ECO:0000313" key="4">
    <source>
        <dbReference type="EMBL" id="TSJ44973.1"/>
    </source>
</evidence>
<dbReference type="Proteomes" id="UP000316008">
    <property type="component" value="Unassembled WGS sequence"/>
</dbReference>
<dbReference type="NCBIfam" id="TIGR04183">
    <property type="entry name" value="Por_Secre_tail"/>
    <property type="match status" value="1"/>
</dbReference>
<accession>A0A556MYQ1</accession>